<feature type="chain" id="PRO_5031463868" description="TIGR03067 domain-containing protein" evidence="1">
    <location>
        <begin position="29"/>
        <end position="124"/>
    </location>
</feature>
<protein>
    <recommendedName>
        <fullName evidence="4">TIGR03067 domain-containing protein</fullName>
    </recommendedName>
</protein>
<evidence type="ECO:0000256" key="1">
    <source>
        <dbReference type="SAM" id="SignalP"/>
    </source>
</evidence>
<dbReference type="EMBL" id="JACHLK010000010">
    <property type="protein sequence ID" value="MBB6561923.1"/>
    <property type="molecule type" value="Genomic_DNA"/>
</dbReference>
<comment type="caution">
    <text evidence="2">The sequence shown here is derived from an EMBL/GenBank/DDBJ whole genome shotgun (WGS) entry which is preliminary data.</text>
</comment>
<feature type="signal peptide" evidence="1">
    <location>
        <begin position="1"/>
        <end position="28"/>
    </location>
</feature>
<dbReference type="AlphaFoldDB" id="A0A7X0PHB2"/>
<evidence type="ECO:0000313" key="2">
    <source>
        <dbReference type="EMBL" id="MBB6561923.1"/>
    </source>
</evidence>
<dbReference type="Proteomes" id="UP000575083">
    <property type="component" value="Unassembled WGS sequence"/>
</dbReference>
<dbReference type="RefSeq" id="WP_184861446.1">
    <property type="nucleotide sequence ID" value="NZ_JACHLK010000010.1"/>
</dbReference>
<keyword evidence="3" id="KW-1185">Reference proteome</keyword>
<keyword evidence="1" id="KW-0732">Signal</keyword>
<gene>
    <name evidence="2" type="ORF">HNP48_004625</name>
</gene>
<name>A0A7X0PHB2_9BURK</name>
<sequence length="124" mass="13469">MNLLQRIPRRVAAAALACMALSGAGAFAQQSPGWLLGRWELAFDPDGSTKDFLEFHKGGEVVNISSQGRHTQGMYGVQDEGVRASFVLPSGKTLPLLLVPTADRRQLKLRSSRTGNTAVYEKVQ</sequence>
<organism evidence="2 3">
    <name type="scientific">Acidovorax soli</name>
    <dbReference type="NCBI Taxonomy" id="592050"/>
    <lineage>
        <taxon>Bacteria</taxon>
        <taxon>Pseudomonadati</taxon>
        <taxon>Pseudomonadota</taxon>
        <taxon>Betaproteobacteria</taxon>
        <taxon>Burkholderiales</taxon>
        <taxon>Comamonadaceae</taxon>
        <taxon>Acidovorax</taxon>
    </lineage>
</organism>
<evidence type="ECO:0000313" key="3">
    <source>
        <dbReference type="Proteomes" id="UP000575083"/>
    </source>
</evidence>
<evidence type="ECO:0008006" key="4">
    <source>
        <dbReference type="Google" id="ProtNLM"/>
    </source>
</evidence>
<reference evidence="2 3" key="1">
    <citation type="submission" date="2020-08" db="EMBL/GenBank/DDBJ databases">
        <title>Functional genomics of gut bacteria from endangered species of beetles.</title>
        <authorList>
            <person name="Carlos-Shanley C."/>
        </authorList>
    </citation>
    <scope>NUCLEOTIDE SEQUENCE [LARGE SCALE GENOMIC DNA]</scope>
    <source>
        <strain evidence="2 3">S00198</strain>
    </source>
</reference>
<accession>A0A7X0PHB2</accession>
<proteinExistence type="predicted"/>